<keyword evidence="6 9" id="KW-0804">Transcription</keyword>
<protein>
    <recommendedName>
        <fullName evidence="3 9">Mediator of RNA polymerase II transcription subunit 10</fullName>
    </recommendedName>
    <alternativeName>
        <fullName evidence="8 9">Mediator complex subunit 10</fullName>
    </alternativeName>
</protein>
<organism evidence="10 11">
    <name type="scientific">Basidiobolus ranarum</name>
    <dbReference type="NCBI Taxonomy" id="34480"/>
    <lineage>
        <taxon>Eukaryota</taxon>
        <taxon>Fungi</taxon>
        <taxon>Fungi incertae sedis</taxon>
        <taxon>Zoopagomycota</taxon>
        <taxon>Entomophthoromycotina</taxon>
        <taxon>Basidiobolomycetes</taxon>
        <taxon>Basidiobolales</taxon>
        <taxon>Basidiobolaceae</taxon>
        <taxon>Basidiobolus</taxon>
    </lineage>
</organism>
<keyword evidence="11" id="KW-1185">Reference proteome</keyword>
<dbReference type="PANTHER" id="PTHR13345">
    <property type="entry name" value="MEDIATOR OF RNA POLYMERASE II TRANSCRIPTION SUBUNIT 10"/>
    <property type="match status" value="1"/>
</dbReference>
<keyword evidence="5 9" id="KW-0010">Activator</keyword>
<reference evidence="10 11" key="1">
    <citation type="submission" date="2023-04" db="EMBL/GenBank/DDBJ databases">
        <title>Genome of Basidiobolus ranarum AG-B5.</title>
        <authorList>
            <person name="Stajich J.E."/>
            <person name="Carter-House D."/>
            <person name="Gryganskyi A."/>
        </authorList>
    </citation>
    <scope>NUCLEOTIDE SEQUENCE [LARGE SCALE GENOMIC DNA]</scope>
    <source>
        <strain evidence="10 11">AG-B5</strain>
    </source>
</reference>
<keyword evidence="4 9" id="KW-0805">Transcription regulation</keyword>
<evidence type="ECO:0000256" key="7">
    <source>
        <dbReference type="ARBA" id="ARBA00023242"/>
    </source>
</evidence>
<comment type="similarity">
    <text evidence="2 9">Belongs to the Mediator complex subunit 10 family.</text>
</comment>
<evidence type="ECO:0000256" key="4">
    <source>
        <dbReference type="ARBA" id="ARBA00023015"/>
    </source>
</evidence>
<comment type="subcellular location">
    <subcellularLocation>
        <location evidence="1 9">Nucleus</location>
    </subcellularLocation>
</comment>
<dbReference type="InterPro" id="IPR019145">
    <property type="entry name" value="Mediator_Med10"/>
</dbReference>
<dbReference type="Proteomes" id="UP001479436">
    <property type="component" value="Unassembled WGS sequence"/>
</dbReference>
<proteinExistence type="inferred from homology"/>
<evidence type="ECO:0000256" key="9">
    <source>
        <dbReference type="RuleBase" id="RU364146"/>
    </source>
</evidence>
<evidence type="ECO:0000256" key="5">
    <source>
        <dbReference type="ARBA" id="ARBA00023159"/>
    </source>
</evidence>
<keyword evidence="7 9" id="KW-0539">Nucleus</keyword>
<comment type="function">
    <text evidence="9">Component of the Mediator complex, a coactivator involved in the regulated transcription of nearly all RNA polymerase II-dependent genes. Mediator functions as a bridge to convey information from gene-specific regulatory proteins to the basal RNA polymerase II transcription machinery. Mediator is recruited to promoters by direct interactions with regulatory proteins and serves as a scaffold for the assembly of a functional preinitiation complex with RNA polymerase II and the general transcription factors.</text>
</comment>
<comment type="subunit">
    <text evidence="9">Component of the Mediator complex.</text>
</comment>
<evidence type="ECO:0000256" key="8">
    <source>
        <dbReference type="ARBA" id="ARBA00032004"/>
    </source>
</evidence>
<evidence type="ECO:0000256" key="2">
    <source>
        <dbReference type="ARBA" id="ARBA00005389"/>
    </source>
</evidence>
<dbReference type="EMBL" id="JASJQH010001534">
    <property type="protein sequence ID" value="KAK9761151.1"/>
    <property type="molecule type" value="Genomic_DNA"/>
</dbReference>
<dbReference type="Pfam" id="PF09748">
    <property type="entry name" value="Med10"/>
    <property type="match status" value="1"/>
</dbReference>
<dbReference type="PANTHER" id="PTHR13345:SF13">
    <property type="entry name" value="MEDIATOR OF RNA POLYMERASE II TRANSCRIPTION SUBUNIT 10"/>
    <property type="match status" value="1"/>
</dbReference>
<evidence type="ECO:0000313" key="10">
    <source>
        <dbReference type="EMBL" id="KAK9761151.1"/>
    </source>
</evidence>
<evidence type="ECO:0000313" key="11">
    <source>
        <dbReference type="Proteomes" id="UP001479436"/>
    </source>
</evidence>
<name>A0ABR2WI12_9FUNG</name>
<comment type="caution">
    <text evidence="10">The sequence shown here is derived from an EMBL/GenBank/DDBJ whole genome shotgun (WGS) entry which is preliminary data.</text>
</comment>
<evidence type="ECO:0000256" key="3">
    <source>
        <dbReference type="ARBA" id="ARBA00019617"/>
    </source>
</evidence>
<sequence>MASSETVHNNEEQEQSRKGLELRLKELVESLLEIGITAYDFQAESGDLLNQRIGDLVNSYSQLNELKDSIDIQVPFDVLSFIEDGKNPDLFTREYVERLAAESHFTNGKIEAMKDFRGILENELNQTFPEQMDAYRKQRSKTP</sequence>
<evidence type="ECO:0000256" key="6">
    <source>
        <dbReference type="ARBA" id="ARBA00023163"/>
    </source>
</evidence>
<gene>
    <name evidence="10" type="primary">NUT2</name>
    <name evidence="9" type="synonym">MED10</name>
    <name evidence="10" type="ORF">K7432_014151</name>
</gene>
<evidence type="ECO:0000256" key="1">
    <source>
        <dbReference type="ARBA" id="ARBA00004123"/>
    </source>
</evidence>
<accession>A0ABR2WI12</accession>